<name>A0A7S3A3V1_9RHOD</name>
<feature type="compositionally biased region" description="Basic residues" evidence="1">
    <location>
        <begin position="136"/>
        <end position="166"/>
    </location>
</feature>
<evidence type="ECO:0000256" key="1">
    <source>
        <dbReference type="SAM" id="MobiDB-lite"/>
    </source>
</evidence>
<gene>
    <name evidence="2" type="ORF">RMAR00112_LOCUS28871</name>
</gene>
<dbReference type="EMBL" id="HBHW01037525">
    <property type="protein sequence ID" value="CAE0060805.1"/>
    <property type="molecule type" value="Transcribed_RNA"/>
</dbReference>
<dbReference type="AlphaFoldDB" id="A0A7S3A3V1"/>
<feature type="region of interest" description="Disordered" evidence="1">
    <location>
        <begin position="91"/>
        <end position="166"/>
    </location>
</feature>
<feature type="compositionally biased region" description="Basic and acidic residues" evidence="1">
    <location>
        <begin position="110"/>
        <end position="135"/>
    </location>
</feature>
<accession>A0A7S3A3V1</accession>
<reference evidence="2" key="1">
    <citation type="submission" date="2021-01" db="EMBL/GenBank/DDBJ databases">
        <authorList>
            <person name="Corre E."/>
            <person name="Pelletier E."/>
            <person name="Niang G."/>
            <person name="Scheremetjew M."/>
            <person name="Finn R."/>
            <person name="Kale V."/>
            <person name="Holt S."/>
            <person name="Cochrane G."/>
            <person name="Meng A."/>
            <person name="Brown T."/>
            <person name="Cohen L."/>
        </authorList>
    </citation>
    <scope>NUCLEOTIDE SEQUENCE</scope>
    <source>
        <strain evidence="2">CCMP 769</strain>
    </source>
</reference>
<sequence length="166" mass="18744">MAKGLRSKVKRAYRALKREKMEGVYKKKLDDRVSSLHKKAGFEQAAVMEEDKPERIIRHGGVQLGTTFVPDHERPKLNVVHGPLAETAENSDARVLSFEPNERVPQSTERALEDGKVGLEGRYKDVDMSAGDSKKKTAVRRRKSSVRAKTRKSSRHPQNKTRKAAL</sequence>
<proteinExistence type="predicted"/>
<protein>
    <submittedName>
        <fullName evidence="2">Uncharacterized protein</fullName>
    </submittedName>
</protein>
<organism evidence="2">
    <name type="scientific">Rhodosorus marinus</name>
    <dbReference type="NCBI Taxonomy" id="101924"/>
    <lineage>
        <taxon>Eukaryota</taxon>
        <taxon>Rhodophyta</taxon>
        <taxon>Stylonematophyceae</taxon>
        <taxon>Stylonematales</taxon>
        <taxon>Stylonemataceae</taxon>
        <taxon>Rhodosorus</taxon>
    </lineage>
</organism>
<evidence type="ECO:0000313" key="2">
    <source>
        <dbReference type="EMBL" id="CAE0060805.1"/>
    </source>
</evidence>